<dbReference type="AlphaFoldDB" id="A0A9E4ZZA3"/>
<evidence type="ECO:0000313" key="1">
    <source>
        <dbReference type="EMBL" id="MCZ3365964.1"/>
    </source>
</evidence>
<dbReference type="Proteomes" id="UP001068021">
    <property type="component" value="Unassembled WGS sequence"/>
</dbReference>
<protein>
    <submittedName>
        <fullName evidence="1">TIGR04076 family protein</fullName>
    </submittedName>
</protein>
<name>A0A9E4ZZA3_9EURY</name>
<evidence type="ECO:0000313" key="2">
    <source>
        <dbReference type="EMBL" id="MCZ3371429.1"/>
    </source>
</evidence>
<dbReference type="EMBL" id="JAPVES010000024">
    <property type="protein sequence ID" value="MCZ3371429.1"/>
    <property type="molecule type" value="Genomic_DNA"/>
</dbReference>
<keyword evidence="3" id="KW-1185">Reference proteome</keyword>
<dbReference type="EMBL" id="JAPVER010000020">
    <property type="protein sequence ID" value="MCZ3365964.1"/>
    <property type="molecule type" value="Genomic_DNA"/>
</dbReference>
<gene>
    <name evidence="2" type="ORF">O3H35_02140</name>
    <name evidence="1" type="ORF">O3H54_08720</name>
</gene>
<comment type="caution">
    <text evidence="1">The sequence shown here is derived from an EMBL/GenBank/DDBJ whole genome shotgun (WGS) entry which is preliminary data.</text>
</comment>
<sequence>MTPKCKITVLKKNLYEDLAKEYCQSEVTSCPAFSEGQEFITGFEKPEGFCDWAWNDIHKFVTVLLSGGNFSKDIFQGWMKDDKTMIACCTDAIRPVTFKIERIDE</sequence>
<proteinExistence type="predicted"/>
<dbReference type="RefSeq" id="WP_048082260.1">
    <property type="nucleotide sequence ID" value="NZ_JAPVER010000020.1"/>
</dbReference>
<organism evidence="1 3">
    <name type="scientific">Methanobacterium veterum</name>
    <dbReference type="NCBI Taxonomy" id="408577"/>
    <lineage>
        <taxon>Archaea</taxon>
        <taxon>Methanobacteriati</taxon>
        <taxon>Methanobacteriota</taxon>
        <taxon>Methanomada group</taxon>
        <taxon>Methanobacteria</taxon>
        <taxon>Methanobacteriales</taxon>
        <taxon>Methanobacteriaceae</taxon>
        <taxon>Methanobacterium</taxon>
    </lineage>
</organism>
<dbReference type="NCBIfam" id="TIGR04076">
    <property type="entry name" value="TIGR04076 family protein"/>
    <property type="match status" value="1"/>
</dbReference>
<reference evidence="1" key="1">
    <citation type="submission" date="2022-12" db="EMBL/GenBank/DDBJ databases">
        <title>Reclassification of two methanogenic archaea species isolated from the Kolyma lowland permafrost.</title>
        <authorList>
            <person name="Trubitsyn V.E."/>
            <person name="Rivkina E.M."/>
            <person name="Shcherbakova V.A."/>
        </authorList>
    </citation>
    <scope>NUCLEOTIDE SEQUENCE</scope>
    <source>
        <strain evidence="1">M2</strain>
        <strain evidence="2">MK4</strain>
    </source>
</reference>
<dbReference type="Proteomes" id="UP001074446">
    <property type="component" value="Unassembled WGS sequence"/>
</dbReference>
<accession>A0A9E4ZZA3</accession>
<dbReference type="InterPro" id="IPR023811">
    <property type="entry name" value="CHP04076"/>
</dbReference>
<evidence type="ECO:0000313" key="3">
    <source>
        <dbReference type="Proteomes" id="UP001068021"/>
    </source>
</evidence>